<reference evidence="1" key="1">
    <citation type="submission" date="2022-11" db="EMBL/GenBank/DDBJ databases">
        <title>beta-Carotene-producing bacterium, Jeongeuplla avenae sp. nov., alleviates the salt stress of Arabidopsis seedlings.</title>
        <authorList>
            <person name="Jiang L."/>
            <person name="Lee J."/>
        </authorList>
    </citation>
    <scope>NUCLEOTIDE SEQUENCE</scope>
    <source>
        <strain evidence="1">DY_R2A_6</strain>
    </source>
</reference>
<name>A0ACD4NJT0_9HYPH</name>
<keyword evidence="2" id="KW-1185">Reference proteome</keyword>
<protein>
    <submittedName>
        <fullName evidence="1">Uncharacterized protein</fullName>
    </submittedName>
</protein>
<gene>
    <name evidence="1" type="ORF">OXU80_19555</name>
</gene>
<proteinExistence type="predicted"/>
<evidence type="ECO:0000313" key="2">
    <source>
        <dbReference type="Proteomes" id="UP001163223"/>
    </source>
</evidence>
<sequence length="92" mass="10048">MTAVEKMAFGIREFCERNSISTPTYYKMKAQGLGPSEMRFGSVVRVSVEAEAAWRAARSAPGEAEREQVARQAAALKRRSERALGALGRGEA</sequence>
<accession>A0ACD4NJT0</accession>
<evidence type="ECO:0000313" key="1">
    <source>
        <dbReference type="EMBL" id="WAJ27043.1"/>
    </source>
</evidence>
<dbReference type="EMBL" id="CP113520">
    <property type="protein sequence ID" value="WAJ27043.1"/>
    <property type="molecule type" value="Genomic_DNA"/>
</dbReference>
<organism evidence="1 2">
    <name type="scientific">Antarcticirhabdus aurantiaca</name>
    <dbReference type="NCBI Taxonomy" id="2606717"/>
    <lineage>
        <taxon>Bacteria</taxon>
        <taxon>Pseudomonadati</taxon>
        <taxon>Pseudomonadota</taxon>
        <taxon>Alphaproteobacteria</taxon>
        <taxon>Hyphomicrobiales</taxon>
        <taxon>Aurantimonadaceae</taxon>
        <taxon>Antarcticirhabdus</taxon>
    </lineage>
</organism>
<dbReference type="Proteomes" id="UP001163223">
    <property type="component" value="Chromosome"/>
</dbReference>